<protein>
    <submittedName>
        <fullName evidence="7">S1/P1 nuclease</fullName>
    </submittedName>
</protein>
<dbReference type="InterPro" id="IPR008947">
    <property type="entry name" value="PLipase_C/P1_nuclease_dom_sf"/>
</dbReference>
<reference evidence="9 10" key="1">
    <citation type="journal article" date="2019" name="Nat. Med.">
        <title>A library of human gut bacterial isolates paired with longitudinal multiomics data enables mechanistic microbiome research.</title>
        <authorList>
            <person name="Poyet M."/>
            <person name="Groussin M."/>
            <person name="Gibbons S.M."/>
            <person name="Avila-Pacheco J."/>
            <person name="Jiang X."/>
            <person name="Kearney S.M."/>
            <person name="Perrotta A.R."/>
            <person name="Berdy B."/>
            <person name="Zhao S."/>
            <person name="Lieberman T.D."/>
            <person name="Swanson P.K."/>
            <person name="Smith M."/>
            <person name="Roesemann S."/>
            <person name="Alexander J.E."/>
            <person name="Rich S.A."/>
            <person name="Livny J."/>
            <person name="Vlamakis H."/>
            <person name="Clish C."/>
            <person name="Bullock K."/>
            <person name="Deik A."/>
            <person name="Scott J."/>
            <person name="Pierce K.A."/>
            <person name="Xavier R.J."/>
            <person name="Alm E.J."/>
        </authorList>
    </citation>
    <scope>NUCLEOTIDE SEQUENCE [LARGE SCALE GENOMIC DNA]</scope>
    <source>
        <strain evidence="8 9">BIOML-A1</strain>
        <strain evidence="7 10">BIOML-A2</strain>
    </source>
</reference>
<dbReference type="RefSeq" id="WP_118406558.1">
    <property type="nucleotide sequence ID" value="NZ_AP031448.1"/>
</dbReference>
<evidence type="ECO:0000256" key="2">
    <source>
        <dbReference type="ARBA" id="ARBA00022723"/>
    </source>
</evidence>
<keyword evidence="6" id="KW-0325">Glycoprotein</keyword>
<keyword evidence="5" id="KW-1015">Disulfide bond</keyword>
<evidence type="ECO:0000256" key="4">
    <source>
        <dbReference type="ARBA" id="ARBA00022801"/>
    </source>
</evidence>
<evidence type="ECO:0000256" key="1">
    <source>
        <dbReference type="ARBA" id="ARBA00022722"/>
    </source>
</evidence>
<keyword evidence="1" id="KW-0540">Nuclease</keyword>
<keyword evidence="4" id="KW-0378">Hydrolase</keyword>
<evidence type="ECO:0000256" key="6">
    <source>
        <dbReference type="ARBA" id="ARBA00023180"/>
    </source>
</evidence>
<dbReference type="Proteomes" id="UP000323567">
    <property type="component" value="Unassembled WGS sequence"/>
</dbReference>
<dbReference type="GO" id="GO:0004519">
    <property type="term" value="F:endonuclease activity"/>
    <property type="evidence" value="ECO:0007669"/>
    <property type="project" value="UniProtKB-KW"/>
</dbReference>
<dbReference type="SUPFAM" id="SSF48537">
    <property type="entry name" value="Phospholipase C/P1 nuclease"/>
    <property type="match status" value="1"/>
</dbReference>
<dbReference type="GO" id="GO:0006308">
    <property type="term" value="P:DNA catabolic process"/>
    <property type="evidence" value="ECO:0007669"/>
    <property type="project" value="InterPro"/>
</dbReference>
<evidence type="ECO:0000256" key="3">
    <source>
        <dbReference type="ARBA" id="ARBA00022759"/>
    </source>
</evidence>
<dbReference type="EMBL" id="VVXK01000013">
    <property type="protein sequence ID" value="KAA2368763.1"/>
    <property type="molecule type" value="Genomic_DNA"/>
</dbReference>
<dbReference type="PANTHER" id="PTHR33146">
    <property type="entry name" value="ENDONUCLEASE 4"/>
    <property type="match status" value="1"/>
</dbReference>
<proteinExistence type="predicted"/>
<keyword evidence="2" id="KW-0479">Metal-binding</keyword>
<keyword evidence="3" id="KW-0255">Endonuclease</keyword>
<dbReference type="Proteomes" id="UP000322658">
    <property type="component" value="Unassembled WGS sequence"/>
</dbReference>
<dbReference type="GO" id="GO:0046872">
    <property type="term" value="F:metal ion binding"/>
    <property type="evidence" value="ECO:0007669"/>
    <property type="project" value="UniProtKB-KW"/>
</dbReference>
<organism evidence="7 10">
    <name type="scientific">Alistipes shahii</name>
    <dbReference type="NCBI Taxonomy" id="328814"/>
    <lineage>
        <taxon>Bacteria</taxon>
        <taxon>Pseudomonadati</taxon>
        <taxon>Bacteroidota</taxon>
        <taxon>Bacteroidia</taxon>
        <taxon>Bacteroidales</taxon>
        <taxon>Rikenellaceae</taxon>
        <taxon>Alistipes</taxon>
    </lineage>
</organism>
<dbReference type="AlphaFoldDB" id="A0A5B3G565"/>
<dbReference type="Pfam" id="PF02265">
    <property type="entry name" value="S1-P1_nuclease"/>
    <property type="match status" value="1"/>
</dbReference>
<dbReference type="GO" id="GO:0003676">
    <property type="term" value="F:nucleic acid binding"/>
    <property type="evidence" value="ECO:0007669"/>
    <property type="project" value="InterPro"/>
</dbReference>
<evidence type="ECO:0000313" key="8">
    <source>
        <dbReference type="EMBL" id="KAA2378023.1"/>
    </source>
</evidence>
<dbReference type="CDD" id="cd11010">
    <property type="entry name" value="S1-P1_nuclease"/>
    <property type="match status" value="1"/>
</dbReference>
<accession>A0A5B3G565</accession>
<sequence length="262" mass="30337">MKKLLLLLLFAGLLNTGSVFGWGREGHETIAKIAERNLTKKAKKRIEKYLGGHSIVYFAKWMDEYRHTPEYKFTNNWHTVPVNAELRYEDSMLATGGNAIYGLEQAIENLKNYRSLTDSAVEVNLKYIIHLVGDMHCPAHIKYTTHDTKYDVLFEDKYHKPHKFPIHSVWDNEIITTTRIWSVSEWADELDRLPKAERQAVAAGTPRDWLHDNAVVCEAQFEWAKPGQRLGQDFLNEALPLIERQIRNAGYRLARVLNELFG</sequence>
<gene>
    <name evidence="8" type="ORF">F2Y07_01590</name>
    <name evidence="7" type="ORF">F2Y13_09860</name>
</gene>
<evidence type="ECO:0000256" key="5">
    <source>
        <dbReference type="ARBA" id="ARBA00023157"/>
    </source>
</evidence>
<dbReference type="PANTHER" id="PTHR33146:SF26">
    <property type="entry name" value="ENDONUCLEASE 4"/>
    <property type="match status" value="1"/>
</dbReference>
<dbReference type="GO" id="GO:0016788">
    <property type="term" value="F:hydrolase activity, acting on ester bonds"/>
    <property type="evidence" value="ECO:0007669"/>
    <property type="project" value="InterPro"/>
</dbReference>
<evidence type="ECO:0000313" key="9">
    <source>
        <dbReference type="Proteomes" id="UP000322658"/>
    </source>
</evidence>
<evidence type="ECO:0000313" key="7">
    <source>
        <dbReference type="EMBL" id="KAA2368763.1"/>
    </source>
</evidence>
<comment type="caution">
    <text evidence="7">The sequence shown here is derived from an EMBL/GenBank/DDBJ whole genome shotgun (WGS) entry which is preliminary data.</text>
</comment>
<dbReference type="Gene3D" id="1.10.575.10">
    <property type="entry name" value="P1 Nuclease"/>
    <property type="match status" value="1"/>
</dbReference>
<dbReference type="InterPro" id="IPR003154">
    <property type="entry name" value="S1/P1nuclease"/>
</dbReference>
<evidence type="ECO:0000313" key="10">
    <source>
        <dbReference type="Proteomes" id="UP000323567"/>
    </source>
</evidence>
<dbReference type="EMBL" id="VVXJ01000002">
    <property type="protein sequence ID" value="KAA2378023.1"/>
    <property type="molecule type" value="Genomic_DNA"/>
</dbReference>
<name>A0A5B3G565_9BACT</name>